<evidence type="ECO:0000256" key="2">
    <source>
        <dbReference type="ARBA" id="ARBA00004613"/>
    </source>
</evidence>
<keyword evidence="11" id="KW-1015">Disulfide bond</keyword>
<evidence type="ECO:0000259" key="15">
    <source>
        <dbReference type="PROSITE" id="PS51767"/>
    </source>
</evidence>
<dbReference type="InterPro" id="IPR001969">
    <property type="entry name" value="Aspartic_peptidase_AS"/>
</dbReference>
<dbReference type="EC" id="3.4.23.24" evidence="4"/>
<dbReference type="Proteomes" id="UP001204833">
    <property type="component" value="Unassembled WGS sequence"/>
</dbReference>
<dbReference type="PROSITE" id="PS00141">
    <property type="entry name" value="ASP_PROTEASE"/>
    <property type="match status" value="2"/>
</dbReference>
<dbReference type="InterPro" id="IPR033876">
    <property type="entry name" value="SAP-like"/>
</dbReference>
<comment type="caution">
    <text evidence="16">The sequence shown here is derived from an EMBL/GenBank/DDBJ whole genome shotgun (WGS) entry which is preliminary data.</text>
</comment>
<dbReference type="GO" id="GO:0005576">
    <property type="term" value="C:extracellular region"/>
    <property type="evidence" value="ECO:0007669"/>
    <property type="project" value="UniProtKB-SubCell"/>
</dbReference>
<evidence type="ECO:0000256" key="13">
    <source>
        <dbReference type="RuleBase" id="RU000454"/>
    </source>
</evidence>
<comment type="catalytic activity">
    <reaction evidence="1">
        <text>Preferential cleavage at the carboxyl of hydrophobic amino acids, but fails to cleave 15-Leu-|-Tyr-16, 16-Tyr-|-Leu-17 and 24-Phe-|-Phe-25 of insulin B chain. Activates trypsinogen, and degrades keratin.</text>
        <dbReference type="EC" id="3.4.23.24"/>
    </reaction>
</comment>
<keyword evidence="7 14" id="KW-0732">Signal</keyword>
<sequence>MTTIATFTRNVLLALAFALVAAQGAAIPEANKRDDSPGFVALDFEVTRKPLDLNATSNAISKRAYPSSPLYFEGPSYGIRVAVGSNKQQQQVVLDTGSSDFWVVDQSATCQGTQDCKHYGTFNPSGSSSFQSLGTSFQIGYGDKSSSRGTWAKDTVSFGGISITNQQFADVTSTSVSQGILGVSRVRGESANPEYDNVPVTLKKQGKIKTNAYSLYLNSPSATSGTIIFGGVDNAKYSGKLVEEPLTDSQYLAINLQSLNYNGDAESGGFSAVLDSGTTITFLPDALVSDLANKVGAQLEQVGLDNELYFIDCNSNQGTASFTFDNGAQISVPLSEFILQNSDGSCIWGLQSADSHNVPPILGDNFLRHAYVVYNLDKETISLAQVKYTSASSISAI</sequence>
<dbReference type="AlphaFoldDB" id="A0AAD5BJN0"/>
<evidence type="ECO:0000256" key="1">
    <source>
        <dbReference type="ARBA" id="ARBA00001675"/>
    </source>
</evidence>
<dbReference type="PANTHER" id="PTHR47966:SF65">
    <property type="entry name" value="ASPARTIC-TYPE ENDOPEPTIDASE"/>
    <property type="match status" value="1"/>
</dbReference>
<dbReference type="GO" id="GO:0004190">
    <property type="term" value="F:aspartic-type endopeptidase activity"/>
    <property type="evidence" value="ECO:0007669"/>
    <property type="project" value="UniProtKB-KW"/>
</dbReference>
<keyword evidence="10" id="KW-0865">Zymogen</keyword>
<feature type="active site" evidence="12">
    <location>
        <position position="95"/>
    </location>
</feature>
<feature type="active site" evidence="12">
    <location>
        <position position="275"/>
    </location>
</feature>
<keyword evidence="6 13" id="KW-0645">Protease</keyword>
<evidence type="ECO:0000313" key="16">
    <source>
        <dbReference type="EMBL" id="KAI5968838.1"/>
    </source>
</evidence>
<comment type="subcellular location">
    <subcellularLocation>
        <location evidence="2">Secreted</location>
    </subcellularLocation>
</comment>
<dbReference type="Gene3D" id="2.40.70.10">
    <property type="entry name" value="Acid Proteases"/>
    <property type="match status" value="2"/>
</dbReference>
<dbReference type="PANTHER" id="PTHR47966">
    <property type="entry name" value="BETA-SITE APP-CLEAVING ENZYME, ISOFORM A-RELATED"/>
    <property type="match status" value="1"/>
</dbReference>
<dbReference type="GO" id="GO:0006508">
    <property type="term" value="P:proteolysis"/>
    <property type="evidence" value="ECO:0007669"/>
    <property type="project" value="UniProtKB-KW"/>
</dbReference>
<evidence type="ECO:0000256" key="8">
    <source>
        <dbReference type="ARBA" id="ARBA00022750"/>
    </source>
</evidence>
<proteinExistence type="inferred from homology"/>
<dbReference type="RefSeq" id="XP_051611419.1">
    <property type="nucleotide sequence ID" value="XM_051755196.1"/>
</dbReference>
<dbReference type="EMBL" id="JAIHNG010000002">
    <property type="protein sequence ID" value="KAI5968838.1"/>
    <property type="molecule type" value="Genomic_DNA"/>
</dbReference>
<gene>
    <name evidence="16" type="ORF">KGF57_000070</name>
</gene>
<accession>A0AAD5BJN0</accession>
<evidence type="ECO:0000256" key="10">
    <source>
        <dbReference type="ARBA" id="ARBA00023145"/>
    </source>
</evidence>
<dbReference type="GeneID" id="76148130"/>
<keyword evidence="17" id="KW-1185">Reference proteome</keyword>
<evidence type="ECO:0000256" key="14">
    <source>
        <dbReference type="SAM" id="SignalP"/>
    </source>
</evidence>
<evidence type="ECO:0000313" key="17">
    <source>
        <dbReference type="Proteomes" id="UP001204833"/>
    </source>
</evidence>
<name>A0AAD5BJN0_9ASCO</name>
<comment type="similarity">
    <text evidence="3 13">Belongs to the peptidase A1 family.</text>
</comment>
<feature type="chain" id="PRO_5042059940" description="candidapepsin" evidence="14">
    <location>
        <begin position="27"/>
        <end position="397"/>
    </location>
</feature>
<keyword evidence="9 13" id="KW-0378">Hydrolase</keyword>
<organism evidence="16 17">
    <name type="scientific">Candida theae</name>
    <dbReference type="NCBI Taxonomy" id="1198502"/>
    <lineage>
        <taxon>Eukaryota</taxon>
        <taxon>Fungi</taxon>
        <taxon>Dikarya</taxon>
        <taxon>Ascomycota</taxon>
        <taxon>Saccharomycotina</taxon>
        <taxon>Pichiomycetes</taxon>
        <taxon>Debaryomycetaceae</taxon>
        <taxon>Candida/Lodderomyces clade</taxon>
        <taxon>Candida</taxon>
    </lineage>
</organism>
<dbReference type="InterPro" id="IPR001461">
    <property type="entry name" value="Aspartic_peptidase_A1"/>
</dbReference>
<reference evidence="16 17" key="1">
    <citation type="journal article" date="2022" name="DNA Res.">
        <title>Genome analysis of five recently described species of the CUG-Ser clade uncovers Candida theae as a new hybrid lineage with pathogenic potential in the Candida parapsilosis species complex.</title>
        <authorList>
            <person name="Mixao V."/>
            <person name="Del Olmo V."/>
            <person name="Hegedusova E."/>
            <person name="Saus E."/>
            <person name="Pryszcz L."/>
            <person name="Cillingova A."/>
            <person name="Nosek J."/>
            <person name="Gabaldon T."/>
        </authorList>
    </citation>
    <scope>NUCLEOTIDE SEQUENCE [LARGE SCALE GENOMIC DNA]</scope>
    <source>
        <strain evidence="16 17">CBS 12239</strain>
    </source>
</reference>
<dbReference type="PRINTS" id="PR00792">
    <property type="entry name" value="PEPSIN"/>
</dbReference>
<evidence type="ECO:0000256" key="4">
    <source>
        <dbReference type="ARBA" id="ARBA00013207"/>
    </source>
</evidence>
<protein>
    <recommendedName>
        <fullName evidence="4">candidapepsin</fullName>
        <ecNumber evidence="4">3.4.23.24</ecNumber>
    </recommendedName>
</protein>
<dbReference type="InterPro" id="IPR021109">
    <property type="entry name" value="Peptidase_aspartic_dom_sf"/>
</dbReference>
<feature type="signal peptide" evidence="14">
    <location>
        <begin position="1"/>
        <end position="26"/>
    </location>
</feature>
<dbReference type="FunFam" id="2.40.70.10:FF:000023">
    <property type="entry name" value="Aspartic protease"/>
    <property type="match status" value="1"/>
</dbReference>
<evidence type="ECO:0000256" key="12">
    <source>
        <dbReference type="PIRSR" id="PIRSR601461-1"/>
    </source>
</evidence>
<dbReference type="PROSITE" id="PS51767">
    <property type="entry name" value="PEPTIDASE_A1"/>
    <property type="match status" value="1"/>
</dbReference>
<dbReference type="Pfam" id="PF00026">
    <property type="entry name" value="Asp"/>
    <property type="match status" value="1"/>
</dbReference>
<evidence type="ECO:0000256" key="6">
    <source>
        <dbReference type="ARBA" id="ARBA00022670"/>
    </source>
</evidence>
<dbReference type="CDD" id="cd05474">
    <property type="entry name" value="SAP_like"/>
    <property type="match status" value="1"/>
</dbReference>
<evidence type="ECO:0000256" key="5">
    <source>
        <dbReference type="ARBA" id="ARBA00022525"/>
    </source>
</evidence>
<feature type="domain" description="Peptidase A1" evidence="15">
    <location>
        <begin position="77"/>
        <end position="384"/>
    </location>
</feature>
<dbReference type="InterPro" id="IPR033121">
    <property type="entry name" value="PEPTIDASE_A1"/>
</dbReference>
<keyword evidence="8 13" id="KW-0064">Aspartyl protease</keyword>
<evidence type="ECO:0000256" key="11">
    <source>
        <dbReference type="ARBA" id="ARBA00023157"/>
    </source>
</evidence>
<dbReference type="FunFam" id="2.40.70.10:FF:000011">
    <property type="entry name" value="Aspartic protease"/>
    <property type="match status" value="1"/>
</dbReference>
<evidence type="ECO:0000256" key="3">
    <source>
        <dbReference type="ARBA" id="ARBA00007447"/>
    </source>
</evidence>
<evidence type="ECO:0000256" key="7">
    <source>
        <dbReference type="ARBA" id="ARBA00022729"/>
    </source>
</evidence>
<evidence type="ECO:0000256" key="9">
    <source>
        <dbReference type="ARBA" id="ARBA00022801"/>
    </source>
</evidence>
<keyword evidence="5" id="KW-0964">Secreted</keyword>
<dbReference type="SUPFAM" id="SSF50630">
    <property type="entry name" value="Acid proteases"/>
    <property type="match status" value="1"/>
</dbReference>